<keyword evidence="2" id="KW-1185">Reference proteome</keyword>
<evidence type="ECO:0000313" key="1">
    <source>
        <dbReference type="EMBL" id="PVZ66372.1"/>
    </source>
</evidence>
<dbReference type="RefSeq" id="WP_116688291.1">
    <property type="nucleotide sequence ID" value="NZ_CAWNYD010000008.1"/>
</dbReference>
<proteinExistence type="predicted"/>
<reference evidence="1 2" key="1">
    <citation type="submission" date="2018-04" db="EMBL/GenBank/DDBJ databases">
        <title>Thalassorhabdus spongiae gen. nov., sp. nov., isolated from a marine sponge in South-West Iceland.</title>
        <authorList>
            <person name="Knobloch S."/>
            <person name="Daussin A."/>
            <person name="Johannsson R."/>
            <person name="Marteinsson V.T."/>
        </authorList>
    </citation>
    <scope>NUCLEOTIDE SEQUENCE [LARGE SCALE GENOMIC DNA]</scope>
    <source>
        <strain evidence="1 2">Hp12</strain>
    </source>
</reference>
<sequence>MPVLHREKIRGMLGKISCKCSFYPFNMNKILDLSQPNGEFDTNTFISSGLCHAIALFIAQNKREDLKSFFFLSTDSLNNNITKDKAINITQSKIWASASKLQAPAKNDIFKNEFKCDYNLLWQGTYQSKR</sequence>
<name>A0A2V1GXX5_9GAMM</name>
<accession>A0A2V1GXX5</accession>
<dbReference type="EMBL" id="QDDL01000008">
    <property type="protein sequence ID" value="PVZ66372.1"/>
    <property type="molecule type" value="Genomic_DNA"/>
</dbReference>
<organism evidence="1 2">
    <name type="scientific">Pelagibaculum spongiae</name>
    <dbReference type="NCBI Taxonomy" id="2080658"/>
    <lineage>
        <taxon>Bacteria</taxon>
        <taxon>Pseudomonadati</taxon>
        <taxon>Pseudomonadota</taxon>
        <taxon>Gammaproteobacteria</taxon>
        <taxon>Oceanospirillales</taxon>
        <taxon>Pelagibaculum</taxon>
    </lineage>
</organism>
<dbReference type="AlphaFoldDB" id="A0A2V1GXX5"/>
<evidence type="ECO:0000313" key="2">
    <source>
        <dbReference type="Proteomes" id="UP000244906"/>
    </source>
</evidence>
<gene>
    <name evidence="1" type="ORF">DC094_16880</name>
</gene>
<protein>
    <submittedName>
        <fullName evidence="1">Uncharacterized protein</fullName>
    </submittedName>
</protein>
<comment type="caution">
    <text evidence="1">The sequence shown here is derived from an EMBL/GenBank/DDBJ whole genome shotgun (WGS) entry which is preliminary data.</text>
</comment>
<dbReference type="Proteomes" id="UP000244906">
    <property type="component" value="Unassembled WGS sequence"/>
</dbReference>